<sequence length="168" mass="18377">MLELCEKVSMQCVVNETAGVDSADKIAMDDNEAGLLVQGKTGNLLDCLQRNCHVVDLTRLESNDIHMMQDNFGIEAARRVLENEVIKVFGAYGIEVDPRHLSLVSDFMTHAGRFTGCSRTGTFPQFGSPFLQMSQDEDEMTSPSSNIACGQLVTTSGTGLCNLCYKKT</sequence>
<keyword evidence="6" id="KW-0804">Transcription</keyword>
<evidence type="ECO:0000256" key="6">
    <source>
        <dbReference type="ARBA" id="ARBA00023163"/>
    </source>
</evidence>
<evidence type="ECO:0000256" key="4">
    <source>
        <dbReference type="ARBA" id="ARBA00022679"/>
    </source>
</evidence>
<dbReference type="GO" id="GO:0006351">
    <property type="term" value="P:DNA-templated transcription"/>
    <property type="evidence" value="ECO:0007669"/>
    <property type="project" value="InterPro"/>
</dbReference>
<evidence type="ECO:0000256" key="1">
    <source>
        <dbReference type="ARBA" id="ARBA00006460"/>
    </source>
</evidence>
<evidence type="ECO:0000313" key="9">
    <source>
        <dbReference type="Proteomes" id="UP000316726"/>
    </source>
</evidence>
<proteinExistence type="inferred from homology"/>
<reference evidence="8 9" key="1">
    <citation type="submission" date="2018-07" db="EMBL/GenBank/DDBJ databases">
        <title>The complete nuclear genome of the prasinophyte Chloropicon primus (CCMP1205).</title>
        <authorList>
            <person name="Pombert J.-F."/>
            <person name="Otis C."/>
            <person name="Turmel M."/>
            <person name="Lemieux C."/>
        </authorList>
    </citation>
    <scope>NUCLEOTIDE SEQUENCE [LARGE SCALE GENOMIC DNA]</scope>
    <source>
        <strain evidence="8 9">CCMP1205</strain>
    </source>
</reference>
<dbReference type="SUPFAM" id="SSF64484">
    <property type="entry name" value="beta and beta-prime subunits of DNA dependent RNA-polymerase"/>
    <property type="match status" value="1"/>
</dbReference>
<dbReference type="GO" id="GO:0003677">
    <property type="term" value="F:DNA binding"/>
    <property type="evidence" value="ECO:0007669"/>
    <property type="project" value="InterPro"/>
</dbReference>
<dbReference type="STRING" id="1764295.A0A5B8MFJ6"/>
<gene>
    <name evidence="8" type="ORF">A3770_02p14920</name>
</gene>
<evidence type="ECO:0000313" key="8">
    <source>
        <dbReference type="EMBL" id="QDZ18974.1"/>
    </source>
</evidence>
<keyword evidence="5" id="KW-0548">Nucleotidyltransferase</keyword>
<accession>A0A5B8MFJ6</accession>
<organism evidence="8 9">
    <name type="scientific">Chloropicon primus</name>
    <dbReference type="NCBI Taxonomy" id="1764295"/>
    <lineage>
        <taxon>Eukaryota</taxon>
        <taxon>Viridiplantae</taxon>
        <taxon>Chlorophyta</taxon>
        <taxon>Chloropicophyceae</taxon>
        <taxon>Chloropicales</taxon>
        <taxon>Chloropicaceae</taxon>
        <taxon>Chloropicon</taxon>
    </lineage>
</organism>
<keyword evidence="4" id="KW-0808">Transferase</keyword>
<evidence type="ECO:0000256" key="2">
    <source>
        <dbReference type="ARBA" id="ARBA00012418"/>
    </source>
</evidence>
<dbReference type="GO" id="GO:0003899">
    <property type="term" value="F:DNA-directed RNA polymerase activity"/>
    <property type="evidence" value="ECO:0007669"/>
    <property type="project" value="UniProtKB-EC"/>
</dbReference>
<feature type="domain" description="RNA polymerase Rpb1" evidence="7">
    <location>
        <begin position="33"/>
        <end position="121"/>
    </location>
</feature>
<dbReference type="EMBL" id="CP031035">
    <property type="protein sequence ID" value="QDZ18974.1"/>
    <property type="molecule type" value="Genomic_DNA"/>
</dbReference>
<protein>
    <recommendedName>
        <fullName evidence="2">DNA-directed RNA polymerase</fullName>
        <ecNumber evidence="2">2.7.7.6</ecNumber>
    </recommendedName>
</protein>
<evidence type="ECO:0000256" key="5">
    <source>
        <dbReference type="ARBA" id="ARBA00022695"/>
    </source>
</evidence>
<dbReference type="OrthoDB" id="270392at2759"/>
<dbReference type="PANTHER" id="PTHR19376:SF11">
    <property type="entry name" value="DNA-DIRECTED RNA POLYMERASE I SUBUNIT RPA1"/>
    <property type="match status" value="1"/>
</dbReference>
<evidence type="ECO:0000256" key="3">
    <source>
        <dbReference type="ARBA" id="ARBA00022478"/>
    </source>
</evidence>
<evidence type="ECO:0000259" key="7">
    <source>
        <dbReference type="Pfam" id="PF04998"/>
    </source>
</evidence>
<dbReference type="Proteomes" id="UP000316726">
    <property type="component" value="Chromosome 2"/>
</dbReference>
<dbReference type="GO" id="GO:0005736">
    <property type="term" value="C:RNA polymerase I complex"/>
    <property type="evidence" value="ECO:0007669"/>
    <property type="project" value="TreeGrafter"/>
</dbReference>
<keyword evidence="3 8" id="KW-0240">DNA-directed RNA polymerase</keyword>
<name>A0A5B8MFJ6_9CHLO</name>
<dbReference type="Pfam" id="PF04998">
    <property type="entry name" value="RNA_pol_Rpb1_5"/>
    <property type="match status" value="1"/>
</dbReference>
<dbReference type="EC" id="2.7.7.6" evidence="2"/>
<dbReference type="InterPro" id="IPR045867">
    <property type="entry name" value="DNA-dir_RpoC_beta_prime"/>
</dbReference>
<comment type="similarity">
    <text evidence="1">Belongs to the RNA polymerase beta' chain family.</text>
</comment>
<dbReference type="AlphaFoldDB" id="A0A5B8MFJ6"/>
<dbReference type="InterPro" id="IPR007081">
    <property type="entry name" value="RNA_pol_Rpb1_5"/>
</dbReference>
<dbReference type="PANTHER" id="PTHR19376">
    <property type="entry name" value="DNA-DIRECTED RNA POLYMERASE"/>
    <property type="match status" value="1"/>
</dbReference>
<keyword evidence="9" id="KW-1185">Reference proteome</keyword>